<gene>
    <name evidence="1" type="ORF">CEN44_14535</name>
</gene>
<accession>A0A2N6K1W4</accession>
<name>A0A2N6K1W4_FISMU</name>
<organism evidence="1 2">
    <name type="scientific">Fischerella muscicola CCMEE 5323</name>
    <dbReference type="NCBI Taxonomy" id="2019572"/>
    <lineage>
        <taxon>Bacteria</taxon>
        <taxon>Bacillati</taxon>
        <taxon>Cyanobacteriota</taxon>
        <taxon>Cyanophyceae</taxon>
        <taxon>Nostocales</taxon>
        <taxon>Hapalosiphonaceae</taxon>
        <taxon>Fischerella</taxon>
    </lineage>
</organism>
<comment type="caution">
    <text evidence="1">The sequence shown here is derived from an EMBL/GenBank/DDBJ whole genome shotgun (WGS) entry which is preliminary data.</text>
</comment>
<dbReference type="EMBL" id="NRQW01000317">
    <property type="protein sequence ID" value="PLZ88840.1"/>
    <property type="molecule type" value="Genomic_DNA"/>
</dbReference>
<evidence type="ECO:0000313" key="1">
    <source>
        <dbReference type="EMBL" id="PLZ88840.1"/>
    </source>
</evidence>
<reference evidence="1 2" key="1">
    <citation type="submission" date="2017-08" db="EMBL/GenBank/DDBJ databases">
        <title>Genomes of Fischerella (Mastigocladus) sp. strains.</title>
        <authorList>
            <person name="Miller S.R."/>
        </authorList>
    </citation>
    <scope>NUCLEOTIDE SEQUENCE [LARGE SCALE GENOMIC DNA]</scope>
    <source>
        <strain evidence="1 2">CCMEE 5323</strain>
    </source>
</reference>
<sequence length="59" mass="7102">MVKLLFEAVMSESLRFWHCLHEQLTCSLGYCLAVVWYGEYTLTNKEQRLKLNILQIKFY</sequence>
<dbReference type="AlphaFoldDB" id="A0A2N6K1W4"/>
<evidence type="ECO:0000313" key="2">
    <source>
        <dbReference type="Proteomes" id="UP000235036"/>
    </source>
</evidence>
<dbReference type="Proteomes" id="UP000235036">
    <property type="component" value="Unassembled WGS sequence"/>
</dbReference>
<protein>
    <submittedName>
        <fullName evidence="1">Uncharacterized protein</fullName>
    </submittedName>
</protein>
<proteinExistence type="predicted"/>
<keyword evidence="2" id="KW-1185">Reference proteome</keyword>